<gene>
    <name evidence="3" type="ORF">N658DRAFT_415690</name>
</gene>
<comment type="caution">
    <text evidence="3">The sequence shown here is derived from an EMBL/GenBank/DDBJ whole genome shotgun (WGS) entry which is preliminary data.</text>
</comment>
<dbReference type="InterPro" id="IPR029058">
    <property type="entry name" value="AB_hydrolase_fold"/>
</dbReference>
<organism evidence="3 4">
    <name type="scientific">Parathielavia hyrcaniae</name>
    <dbReference type="NCBI Taxonomy" id="113614"/>
    <lineage>
        <taxon>Eukaryota</taxon>
        <taxon>Fungi</taxon>
        <taxon>Dikarya</taxon>
        <taxon>Ascomycota</taxon>
        <taxon>Pezizomycotina</taxon>
        <taxon>Sordariomycetes</taxon>
        <taxon>Sordariomycetidae</taxon>
        <taxon>Sordariales</taxon>
        <taxon>Chaetomiaceae</taxon>
        <taxon>Parathielavia</taxon>
    </lineage>
</organism>
<dbReference type="PANTHER" id="PTHR48070">
    <property type="entry name" value="ESTERASE OVCA2"/>
    <property type="match status" value="1"/>
</dbReference>
<dbReference type="Proteomes" id="UP001305647">
    <property type="component" value="Unassembled WGS sequence"/>
</dbReference>
<dbReference type="Pfam" id="PF03959">
    <property type="entry name" value="FSH1"/>
    <property type="match status" value="1"/>
</dbReference>
<dbReference type="GO" id="GO:0005634">
    <property type="term" value="C:nucleus"/>
    <property type="evidence" value="ECO:0007669"/>
    <property type="project" value="TreeGrafter"/>
</dbReference>
<evidence type="ECO:0000259" key="2">
    <source>
        <dbReference type="Pfam" id="PF03959"/>
    </source>
</evidence>
<name>A0AAN6QAR4_9PEZI</name>
<keyword evidence="1" id="KW-0378">Hydrolase</keyword>
<dbReference type="PANTHER" id="PTHR48070:SF6">
    <property type="entry name" value="ESTERASE OVCA2"/>
    <property type="match status" value="1"/>
</dbReference>
<proteinExistence type="predicted"/>
<dbReference type="Gene3D" id="3.40.50.1820">
    <property type="entry name" value="alpha/beta hydrolase"/>
    <property type="match status" value="1"/>
</dbReference>
<evidence type="ECO:0000313" key="3">
    <source>
        <dbReference type="EMBL" id="KAK4106757.1"/>
    </source>
</evidence>
<dbReference type="InterPro" id="IPR050593">
    <property type="entry name" value="LovG"/>
</dbReference>
<sequence>MRFLCLHGRGTNSNILEAQLAPLISRLSAQHEFDFVDGELDCRAAPGMSKLYPPPYLCWYERGHPQEIQAAQDYLRSIIDQDGPYDGVIAFSEGAALATSLLLSDEAAGEPRFTLAIFFNSVVPLVPSGSEHLGGSLREIVYGHQDSYLDLLLPEEQKGSATEPEKKAALSQALCFSPKLSNRISIPTVHVIGRRDAFAESSRVVVDLCARDMAQEVFHQGGHELPRDGSVLDECAEMIETAILFAS</sequence>
<reference evidence="3" key="2">
    <citation type="submission" date="2023-05" db="EMBL/GenBank/DDBJ databases">
        <authorList>
            <consortium name="Lawrence Berkeley National Laboratory"/>
            <person name="Steindorff A."/>
            <person name="Hensen N."/>
            <person name="Bonometti L."/>
            <person name="Westerberg I."/>
            <person name="Brannstrom I.O."/>
            <person name="Guillou S."/>
            <person name="Cros-Aarteil S."/>
            <person name="Calhoun S."/>
            <person name="Haridas S."/>
            <person name="Kuo A."/>
            <person name="Mondo S."/>
            <person name="Pangilinan J."/>
            <person name="Riley R."/>
            <person name="Labutti K."/>
            <person name="Andreopoulos B."/>
            <person name="Lipzen A."/>
            <person name="Chen C."/>
            <person name="Yanf M."/>
            <person name="Daum C."/>
            <person name="Ng V."/>
            <person name="Clum A."/>
            <person name="Ohm R."/>
            <person name="Martin F."/>
            <person name="Silar P."/>
            <person name="Natvig D."/>
            <person name="Lalanne C."/>
            <person name="Gautier V."/>
            <person name="Ament-Velasquez S.L."/>
            <person name="Kruys A."/>
            <person name="Hutchinson M.I."/>
            <person name="Powell A.J."/>
            <person name="Barry K."/>
            <person name="Miller A.N."/>
            <person name="Grigoriev I.V."/>
            <person name="Debuchy R."/>
            <person name="Gladieux P."/>
            <person name="Thoren M.H."/>
            <person name="Johannesson H."/>
        </authorList>
    </citation>
    <scope>NUCLEOTIDE SEQUENCE</scope>
    <source>
        <strain evidence="3">CBS 757.83</strain>
    </source>
</reference>
<reference evidence="3" key="1">
    <citation type="journal article" date="2023" name="Mol. Phylogenet. Evol.">
        <title>Genome-scale phylogeny and comparative genomics of the fungal order Sordariales.</title>
        <authorList>
            <person name="Hensen N."/>
            <person name="Bonometti L."/>
            <person name="Westerberg I."/>
            <person name="Brannstrom I.O."/>
            <person name="Guillou S."/>
            <person name="Cros-Aarteil S."/>
            <person name="Calhoun S."/>
            <person name="Haridas S."/>
            <person name="Kuo A."/>
            <person name="Mondo S."/>
            <person name="Pangilinan J."/>
            <person name="Riley R."/>
            <person name="LaButti K."/>
            <person name="Andreopoulos B."/>
            <person name="Lipzen A."/>
            <person name="Chen C."/>
            <person name="Yan M."/>
            <person name="Daum C."/>
            <person name="Ng V."/>
            <person name="Clum A."/>
            <person name="Steindorff A."/>
            <person name="Ohm R.A."/>
            <person name="Martin F."/>
            <person name="Silar P."/>
            <person name="Natvig D.O."/>
            <person name="Lalanne C."/>
            <person name="Gautier V."/>
            <person name="Ament-Velasquez S.L."/>
            <person name="Kruys A."/>
            <person name="Hutchinson M.I."/>
            <person name="Powell A.J."/>
            <person name="Barry K."/>
            <person name="Miller A.N."/>
            <person name="Grigoriev I.V."/>
            <person name="Debuchy R."/>
            <person name="Gladieux P."/>
            <person name="Hiltunen Thoren M."/>
            <person name="Johannesson H."/>
        </authorList>
    </citation>
    <scope>NUCLEOTIDE SEQUENCE</scope>
    <source>
        <strain evidence="3">CBS 757.83</strain>
    </source>
</reference>
<dbReference type="AlphaFoldDB" id="A0AAN6QAR4"/>
<dbReference type="InterPro" id="IPR005645">
    <property type="entry name" value="FSH-like_dom"/>
</dbReference>
<dbReference type="EMBL" id="MU863624">
    <property type="protein sequence ID" value="KAK4106757.1"/>
    <property type="molecule type" value="Genomic_DNA"/>
</dbReference>
<dbReference type="SUPFAM" id="SSF53474">
    <property type="entry name" value="alpha/beta-Hydrolases"/>
    <property type="match status" value="1"/>
</dbReference>
<evidence type="ECO:0000256" key="1">
    <source>
        <dbReference type="ARBA" id="ARBA00022801"/>
    </source>
</evidence>
<dbReference type="GO" id="GO:0005737">
    <property type="term" value="C:cytoplasm"/>
    <property type="evidence" value="ECO:0007669"/>
    <property type="project" value="TreeGrafter"/>
</dbReference>
<accession>A0AAN6QAR4</accession>
<keyword evidence="4" id="KW-1185">Reference proteome</keyword>
<evidence type="ECO:0000313" key="4">
    <source>
        <dbReference type="Proteomes" id="UP001305647"/>
    </source>
</evidence>
<feature type="domain" description="Serine hydrolase" evidence="2">
    <location>
        <begin position="2"/>
        <end position="231"/>
    </location>
</feature>
<protein>
    <recommendedName>
        <fullName evidence="2">Serine hydrolase domain-containing protein</fullName>
    </recommendedName>
</protein>
<dbReference type="GO" id="GO:0019748">
    <property type="term" value="P:secondary metabolic process"/>
    <property type="evidence" value="ECO:0007669"/>
    <property type="project" value="TreeGrafter"/>
</dbReference>
<dbReference type="GO" id="GO:0016787">
    <property type="term" value="F:hydrolase activity"/>
    <property type="evidence" value="ECO:0007669"/>
    <property type="project" value="UniProtKB-KW"/>
</dbReference>